<evidence type="ECO:0000313" key="12">
    <source>
        <dbReference type="Proteomes" id="UP000075714"/>
    </source>
</evidence>
<keyword evidence="6" id="KW-0479">Metal-binding</keyword>
<dbReference type="InterPro" id="IPR050264">
    <property type="entry name" value="Bact_CCA-adding_enz_type3_sf"/>
</dbReference>
<keyword evidence="7" id="KW-0460">Magnesium</keyword>
<dbReference type="OrthoDB" id="445712at2759"/>
<comment type="caution">
    <text evidence="11">The sequence shown here is derived from an EMBL/GenBank/DDBJ whole genome shotgun (WGS) entry which is preliminary data.</text>
</comment>
<dbReference type="SUPFAM" id="SSF81891">
    <property type="entry name" value="Poly A polymerase C-terminal region-like"/>
    <property type="match status" value="1"/>
</dbReference>
<dbReference type="PANTHER" id="PTHR46173:SF1">
    <property type="entry name" value="CCA TRNA NUCLEOTIDYLTRANSFERASE 1, MITOCHONDRIAL"/>
    <property type="match status" value="1"/>
</dbReference>
<dbReference type="AlphaFoldDB" id="A0A150GH67"/>
<proteinExistence type="inferred from homology"/>
<feature type="region of interest" description="Disordered" evidence="9">
    <location>
        <begin position="94"/>
        <end position="120"/>
    </location>
</feature>
<evidence type="ECO:0000256" key="1">
    <source>
        <dbReference type="ARBA" id="ARBA00001946"/>
    </source>
</evidence>
<keyword evidence="3 8" id="KW-0808">Transferase</keyword>
<reference evidence="12" key="1">
    <citation type="journal article" date="2016" name="Nat. Commun.">
        <title>The Gonium pectorale genome demonstrates co-option of cell cycle regulation during the evolution of multicellularity.</title>
        <authorList>
            <person name="Hanschen E.R."/>
            <person name="Marriage T.N."/>
            <person name="Ferris P.J."/>
            <person name="Hamaji T."/>
            <person name="Toyoda A."/>
            <person name="Fujiyama A."/>
            <person name="Neme R."/>
            <person name="Noguchi H."/>
            <person name="Minakuchi Y."/>
            <person name="Suzuki M."/>
            <person name="Kawai-Toyooka H."/>
            <person name="Smith D.R."/>
            <person name="Sparks H."/>
            <person name="Anderson J."/>
            <person name="Bakaric R."/>
            <person name="Luria V."/>
            <person name="Karger A."/>
            <person name="Kirschner M.W."/>
            <person name="Durand P.M."/>
            <person name="Michod R.E."/>
            <person name="Nozaki H."/>
            <person name="Olson B.J."/>
        </authorList>
    </citation>
    <scope>NUCLEOTIDE SEQUENCE [LARGE SCALE GENOMIC DNA]</scope>
    <source>
        <strain evidence="12">NIES-2863</strain>
    </source>
</reference>
<dbReference type="InterPro" id="IPR002646">
    <property type="entry name" value="PolA_pol_head_dom"/>
</dbReference>
<keyword evidence="8" id="KW-0694">RNA-binding</keyword>
<evidence type="ECO:0000256" key="2">
    <source>
        <dbReference type="ARBA" id="ARBA00007265"/>
    </source>
</evidence>
<dbReference type="PANTHER" id="PTHR46173">
    <property type="entry name" value="CCA TRNA NUCLEOTIDYLTRANSFERASE 1, MITOCHONDRIAL"/>
    <property type="match status" value="1"/>
</dbReference>
<keyword evidence="5" id="KW-0548">Nucleotidyltransferase</keyword>
<dbReference type="Gene3D" id="3.30.460.10">
    <property type="entry name" value="Beta Polymerase, domain 2"/>
    <property type="match status" value="1"/>
</dbReference>
<evidence type="ECO:0000259" key="10">
    <source>
        <dbReference type="Pfam" id="PF01743"/>
    </source>
</evidence>
<feature type="domain" description="Poly A polymerase head" evidence="10">
    <location>
        <begin position="3"/>
        <end position="81"/>
    </location>
</feature>
<comment type="similarity">
    <text evidence="2 8">Belongs to the tRNA nucleotidyltransferase/poly(A) polymerase family.</text>
</comment>
<dbReference type="GO" id="GO:0001680">
    <property type="term" value="P:tRNA 3'-terminal CCA addition"/>
    <property type="evidence" value="ECO:0007669"/>
    <property type="project" value="UniProtKB-ARBA"/>
</dbReference>
<dbReference type="InterPro" id="IPR043519">
    <property type="entry name" value="NT_sf"/>
</dbReference>
<protein>
    <recommendedName>
        <fullName evidence="10">Poly A polymerase head domain-containing protein</fullName>
    </recommendedName>
</protein>
<evidence type="ECO:0000313" key="11">
    <source>
        <dbReference type="EMBL" id="KXZ49133.1"/>
    </source>
</evidence>
<dbReference type="GO" id="GO:0016779">
    <property type="term" value="F:nucleotidyltransferase activity"/>
    <property type="evidence" value="ECO:0007669"/>
    <property type="project" value="UniProtKB-KW"/>
</dbReference>
<dbReference type="GO" id="GO:0046872">
    <property type="term" value="F:metal ion binding"/>
    <property type="evidence" value="ECO:0007669"/>
    <property type="project" value="UniProtKB-KW"/>
</dbReference>
<keyword evidence="4" id="KW-0819">tRNA processing</keyword>
<evidence type="ECO:0000256" key="3">
    <source>
        <dbReference type="ARBA" id="ARBA00022679"/>
    </source>
</evidence>
<evidence type="ECO:0000256" key="4">
    <source>
        <dbReference type="ARBA" id="ARBA00022694"/>
    </source>
</evidence>
<comment type="cofactor">
    <cofactor evidence="1">
        <name>Mg(2+)</name>
        <dbReference type="ChEBI" id="CHEBI:18420"/>
    </cofactor>
</comment>
<dbReference type="Proteomes" id="UP000075714">
    <property type="component" value="Unassembled WGS sequence"/>
</dbReference>
<evidence type="ECO:0000256" key="8">
    <source>
        <dbReference type="RuleBase" id="RU003953"/>
    </source>
</evidence>
<evidence type="ECO:0000256" key="9">
    <source>
        <dbReference type="SAM" id="MobiDB-lite"/>
    </source>
</evidence>
<feature type="region of interest" description="Disordered" evidence="9">
    <location>
        <begin position="232"/>
        <end position="254"/>
    </location>
</feature>
<name>A0A150GH67_GONPE</name>
<evidence type="ECO:0000256" key="6">
    <source>
        <dbReference type="ARBA" id="ARBA00022723"/>
    </source>
</evidence>
<dbReference type="SUPFAM" id="SSF81301">
    <property type="entry name" value="Nucleotidyltransferase"/>
    <property type="match status" value="1"/>
</dbReference>
<keyword evidence="12" id="KW-1185">Reference proteome</keyword>
<accession>A0A150GH67</accession>
<organism evidence="11 12">
    <name type="scientific">Gonium pectorale</name>
    <name type="common">Green alga</name>
    <dbReference type="NCBI Taxonomy" id="33097"/>
    <lineage>
        <taxon>Eukaryota</taxon>
        <taxon>Viridiplantae</taxon>
        <taxon>Chlorophyta</taxon>
        <taxon>core chlorophytes</taxon>
        <taxon>Chlorophyceae</taxon>
        <taxon>CS clade</taxon>
        <taxon>Chlamydomonadales</taxon>
        <taxon>Volvocaceae</taxon>
        <taxon>Gonium</taxon>
    </lineage>
</organism>
<dbReference type="EMBL" id="LSYV01000024">
    <property type="protein sequence ID" value="KXZ49133.1"/>
    <property type="molecule type" value="Genomic_DNA"/>
</dbReference>
<evidence type="ECO:0000256" key="5">
    <source>
        <dbReference type="ARBA" id="ARBA00022695"/>
    </source>
</evidence>
<dbReference type="Gene3D" id="1.10.3090.10">
    <property type="entry name" value="cca-adding enzyme, domain 2"/>
    <property type="match status" value="1"/>
</dbReference>
<evidence type="ECO:0000256" key="7">
    <source>
        <dbReference type="ARBA" id="ARBA00022842"/>
    </source>
</evidence>
<sequence>MVTDIDIVTNASISEMMEVFGRHACRLKGGNTCDVVWGALSFELTTYRGGLRDGSAEAEFRDAASRDFTMNALFFEPDFNDILTTAATAAAAASGANGSGSPETTSGTAPAGSATATATSSSSSSSAVLSHLQPHGIVKDYVGGVPDLKARVLRVFRTHRQLGQLSSSVEDDPIRVLRAARLSEELRLEPDAYTLEQVHKAAWRCHFQHNGVSHKRVFRELSKMADLDAAAAGGGGGKGGGGGGGKGGGGGGDPGSPRFTAALLRCHSWGVLEALFPELPQDSLERVIRQVFPRLPARLPPELKLSCLVAGEVEGDLVPLAVASAYLPIRKLLEGARPAQAHYPEALCGLSRLLLEDTYAESQPEKWAELFATEGSELVELAYAAFVPEHRQELAERLRLNRQVVEQRVAERVEQRRRSQKAAARRGDYR</sequence>
<dbReference type="STRING" id="33097.A0A150GH67"/>
<gene>
    <name evidence="11" type="ORF">GPECTOR_23g61</name>
</gene>
<dbReference type="GO" id="GO:0000049">
    <property type="term" value="F:tRNA binding"/>
    <property type="evidence" value="ECO:0007669"/>
    <property type="project" value="TreeGrafter"/>
</dbReference>
<dbReference type="Pfam" id="PF01743">
    <property type="entry name" value="PolyA_pol"/>
    <property type="match status" value="1"/>
</dbReference>